<keyword evidence="3" id="KW-0328">Glycosyltransferase</keyword>
<dbReference type="PANTHER" id="PTHR22914:SF42">
    <property type="entry name" value="CHITIN SYNTHASE"/>
    <property type="match status" value="1"/>
</dbReference>
<sequence length="546" mass="62875">MLQQGYRIEYCAAAEAVTFAPEEFREFFNQRRRWMPSTMANILDLLISYKRTTRNNSNISYLYIFYQWILFLSSILGPSLVLLAMRSAISSVFKDSVSPWVAYLLIYGPTLVFIFICLKCKTQTQLTVAMALSAIYAMFMMAVLVGTIVNIAEEGIFTPTAVFMYVLIGIFLIAGLFHPHELTDLFWGLLYFVCIPSGYLFLIVYAICNLNNVSWGTRETQTAVLEQQFDGKQRRKKKTEEEFGVVSEDILDDILKQIKTTKVKNASYTDLIPSYFQWHNNLVLLRSLESVQNIVKNTESTVPDDGSDLRQTRRKRVSLAQTIKDKPDSESVDDTSWAEDHGQTKELQDDEKLFWKDLILNYLKPIDSDKKREKEIARSLKEYRDKVAFAFFFVNALWVVVMSAMNEFIGMIRHRYGTLLHVLSATTLRQTQGNPESIINRIKDISSISPASEPEFVTTKLNHVGESGASDTSTVDMEEIDQIYENIYDLRSKKKNELGKSVKRPTAHLSNMPFDLKKTFRTNVKTMKRQHKGNKRYKQKTTENKV</sequence>
<keyword evidence="6 8" id="KW-0472">Membrane</keyword>
<evidence type="ECO:0000256" key="1">
    <source>
        <dbReference type="ARBA" id="ARBA00004141"/>
    </source>
</evidence>
<dbReference type="SUPFAM" id="SSF53448">
    <property type="entry name" value="Nucleotide-diphospho-sugar transferases"/>
    <property type="match status" value="1"/>
</dbReference>
<reference evidence="9" key="1">
    <citation type="submission" date="2018-11" db="EMBL/GenBank/DDBJ databases">
        <authorList>
            <person name="Alioto T."/>
            <person name="Alioto T."/>
        </authorList>
    </citation>
    <scope>NUCLEOTIDE SEQUENCE</scope>
</reference>
<dbReference type="Proteomes" id="UP000596742">
    <property type="component" value="Unassembled WGS sequence"/>
</dbReference>
<gene>
    <name evidence="9" type="ORF">MGAL_10B052901</name>
</gene>
<dbReference type="EMBL" id="UYJE01005694">
    <property type="protein sequence ID" value="VDI39539.1"/>
    <property type="molecule type" value="Genomic_DNA"/>
</dbReference>
<dbReference type="EC" id="2.4.1.16" evidence="2"/>
<keyword evidence="4 8" id="KW-0812">Transmembrane</keyword>
<keyword evidence="10" id="KW-1185">Reference proteome</keyword>
<accession>A0A8B6ETD5</accession>
<evidence type="ECO:0000313" key="10">
    <source>
        <dbReference type="Proteomes" id="UP000596742"/>
    </source>
</evidence>
<protein>
    <recommendedName>
        <fullName evidence="2">chitin synthase</fullName>
        <ecNumber evidence="2">2.4.1.16</ecNumber>
    </recommendedName>
</protein>
<dbReference type="Pfam" id="PF03142">
    <property type="entry name" value="Chitin_synth_2"/>
    <property type="match status" value="1"/>
</dbReference>
<feature type="transmembrane region" description="Helical" evidence="8">
    <location>
        <begin position="97"/>
        <end position="118"/>
    </location>
</feature>
<feature type="transmembrane region" description="Helical" evidence="8">
    <location>
        <begin position="157"/>
        <end position="177"/>
    </location>
</feature>
<keyword evidence="3" id="KW-0808">Transferase</keyword>
<keyword evidence="5 8" id="KW-1133">Transmembrane helix</keyword>
<feature type="transmembrane region" description="Helical" evidence="8">
    <location>
        <begin position="130"/>
        <end position="151"/>
    </location>
</feature>
<feature type="compositionally biased region" description="Basic residues" evidence="7">
    <location>
        <begin position="527"/>
        <end position="539"/>
    </location>
</feature>
<comment type="subcellular location">
    <subcellularLocation>
        <location evidence="1">Membrane</location>
        <topology evidence="1">Multi-pass membrane protein</topology>
    </subcellularLocation>
</comment>
<evidence type="ECO:0000256" key="7">
    <source>
        <dbReference type="SAM" id="MobiDB-lite"/>
    </source>
</evidence>
<comment type="caution">
    <text evidence="9">The sequence shown here is derived from an EMBL/GenBank/DDBJ whole genome shotgun (WGS) entry which is preliminary data.</text>
</comment>
<dbReference type="InterPro" id="IPR004835">
    <property type="entry name" value="Chitin_synth"/>
</dbReference>
<dbReference type="GO" id="GO:0016020">
    <property type="term" value="C:membrane"/>
    <property type="evidence" value="ECO:0007669"/>
    <property type="project" value="UniProtKB-SubCell"/>
</dbReference>
<dbReference type="GO" id="GO:0071944">
    <property type="term" value="C:cell periphery"/>
    <property type="evidence" value="ECO:0007669"/>
    <property type="project" value="TreeGrafter"/>
</dbReference>
<name>A0A8B6ETD5_MYTGA</name>
<dbReference type="InterPro" id="IPR029044">
    <property type="entry name" value="Nucleotide-diphossugar_trans"/>
</dbReference>
<dbReference type="PANTHER" id="PTHR22914">
    <property type="entry name" value="CHITIN SYNTHASE"/>
    <property type="match status" value="1"/>
</dbReference>
<dbReference type="GO" id="GO:0004100">
    <property type="term" value="F:chitin synthase activity"/>
    <property type="evidence" value="ECO:0007669"/>
    <property type="project" value="UniProtKB-EC"/>
</dbReference>
<feature type="region of interest" description="Disordered" evidence="7">
    <location>
        <begin position="527"/>
        <end position="546"/>
    </location>
</feature>
<evidence type="ECO:0000256" key="6">
    <source>
        <dbReference type="ARBA" id="ARBA00023136"/>
    </source>
</evidence>
<feature type="region of interest" description="Disordered" evidence="7">
    <location>
        <begin position="320"/>
        <end position="344"/>
    </location>
</feature>
<evidence type="ECO:0000313" key="9">
    <source>
        <dbReference type="EMBL" id="VDI39539.1"/>
    </source>
</evidence>
<evidence type="ECO:0000256" key="5">
    <source>
        <dbReference type="ARBA" id="ARBA00022989"/>
    </source>
</evidence>
<organism evidence="9 10">
    <name type="scientific">Mytilus galloprovincialis</name>
    <name type="common">Mediterranean mussel</name>
    <dbReference type="NCBI Taxonomy" id="29158"/>
    <lineage>
        <taxon>Eukaryota</taxon>
        <taxon>Metazoa</taxon>
        <taxon>Spiralia</taxon>
        <taxon>Lophotrochozoa</taxon>
        <taxon>Mollusca</taxon>
        <taxon>Bivalvia</taxon>
        <taxon>Autobranchia</taxon>
        <taxon>Pteriomorphia</taxon>
        <taxon>Mytilida</taxon>
        <taxon>Mytiloidea</taxon>
        <taxon>Mytilidae</taxon>
        <taxon>Mytilinae</taxon>
        <taxon>Mytilus</taxon>
    </lineage>
</organism>
<dbReference type="OrthoDB" id="370884at2759"/>
<evidence type="ECO:0000256" key="4">
    <source>
        <dbReference type="ARBA" id="ARBA00022692"/>
    </source>
</evidence>
<proteinExistence type="predicted"/>
<evidence type="ECO:0000256" key="2">
    <source>
        <dbReference type="ARBA" id="ARBA00012543"/>
    </source>
</evidence>
<feature type="transmembrane region" description="Helical" evidence="8">
    <location>
        <begin position="61"/>
        <end position="85"/>
    </location>
</feature>
<evidence type="ECO:0000256" key="3">
    <source>
        <dbReference type="ARBA" id="ARBA00022676"/>
    </source>
</evidence>
<dbReference type="AlphaFoldDB" id="A0A8B6ETD5"/>
<feature type="transmembrane region" description="Helical" evidence="8">
    <location>
        <begin position="387"/>
        <end position="405"/>
    </location>
</feature>
<feature type="transmembrane region" description="Helical" evidence="8">
    <location>
        <begin position="189"/>
        <end position="207"/>
    </location>
</feature>
<evidence type="ECO:0000256" key="8">
    <source>
        <dbReference type="SAM" id="Phobius"/>
    </source>
</evidence>
<dbReference type="GO" id="GO:0006031">
    <property type="term" value="P:chitin biosynthetic process"/>
    <property type="evidence" value="ECO:0007669"/>
    <property type="project" value="TreeGrafter"/>
</dbReference>